<dbReference type="InterPro" id="IPR050541">
    <property type="entry name" value="LRR_TM_domain-containing"/>
</dbReference>
<organism evidence="6 7">
    <name type="scientific">Allacma fusca</name>
    <dbReference type="NCBI Taxonomy" id="39272"/>
    <lineage>
        <taxon>Eukaryota</taxon>
        <taxon>Metazoa</taxon>
        <taxon>Ecdysozoa</taxon>
        <taxon>Arthropoda</taxon>
        <taxon>Hexapoda</taxon>
        <taxon>Collembola</taxon>
        <taxon>Symphypleona</taxon>
        <taxon>Sminthuridae</taxon>
        <taxon>Allacma</taxon>
    </lineage>
</organism>
<keyword evidence="2" id="KW-0732">Signal</keyword>
<proteinExistence type="predicted"/>
<keyword evidence="4" id="KW-0812">Transmembrane</keyword>
<dbReference type="PANTHER" id="PTHR24369:SF210">
    <property type="entry name" value="CHAOPTIN-RELATED"/>
    <property type="match status" value="1"/>
</dbReference>
<evidence type="ECO:0000313" key="7">
    <source>
        <dbReference type="Proteomes" id="UP000708208"/>
    </source>
</evidence>
<evidence type="ECO:0000256" key="2">
    <source>
        <dbReference type="ARBA" id="ARBA00022729"/>
    </source>
</evidence>
<evidence type="ECO:0000313" key="6">
    <source>
        <dbReference type="EMBL" id="CAG7832591.1"/>
    </source>
</evidence>
<feature type="domain" description="LRRCT" evidence="5">
    <location>
        <begin position="370"/>
        <end position="427"/>
    </location>
</feature>
<dbReference type="AlphaFoldDB" id="A0A8J2Q3Z6"/>
<evidence type="ECO:0000256" key="1">
    <source>
        <dbReference type="ARBA" id="ARBA00022614"/>
    </source>
</evidence>
<dbReference type="OrthoDB" id="72369at2759"/>
<keyword evidence="4" id="KW-1133">Transmembrane helix</keyword>
<keyword evidence="3" id="KW-0677">Repeat</keyword>
<sequence length="511" mass="58532">MRAWKVLSRQSLKFVELVPEHILHLPTARFILKINNDQSRKVITMGSPGHHRHVGLLELTCWKHDDWHETLLTENITEIELDVRFDLNLLNRVKRFPPLKIKLLSFSHNTIDSIEDSAFADLTELKNLDLSHNNMNQKSFPELAFLGTYNGSKNYFPLPIEFLTLAHNNIHSIDKNLFDHLPYLESLDMSGNPLKILEGNMKQALAELRNLQVLDLANTSIDSIPKGMLHDLLDLKTLNLADNRFHEVPEELSNSHNLSVLILNGNKFHLLNAASFPESLGALERLDISYMPTLKEIDTGAFGNLKNLRVLQCHHNRKLTKISDGAFMGITEDPQHWPIREMYLNNNGIHVLHKAMAAWEYVDKLNIQNNPFRCDCNIQWMVEILIPEIQSAKKEYVLDVTCREPEKMRGTSLVMLSVEHEEFLKCPPGDGQSLGLNEEDLRLPTYQFQAVGVVILAIGVVLIVIGLSILTVLVVKRRAIAHALMVHHQIRYERAEQDEEDLHPYGNNRKF</sequence>
<evidence type="ECO:0000256" key="3">
    <source>
        <dbReference type="ARBA" id="ARBA00022737"/>
    </source>
</evidence>
<protein>
    <recommendedName>
        <fullName evidence="5">LRRCT domain-containing protein</fullName>
    </recommendedName>
</protein>
<evidence type="ECO:0000259" key="5">
    <source>
        <dbReference type="SMART" id="SM00082"/>
    </source>
</evidence>
<dbReference type="PROSITE" id="PS51450">
    <property type="entry name" value="LRR"/>
    <property type="match status" value="1"/>
</dbReference>
<accession>A0A8J2Q3Z6</accession>
<reference evidence="6" key="1">
    <citation type="submission" date="2021-06" db="EMBL/GenBank/DDBJ databases">
        <authorList>
            <person name="Hodson N. C."/>
            <person name="Mongue J. A."/>
            <person name="Jaron S. K."/>
        </authorList>
    </citation>
    <scope>NUCLEOTIDE SEQUENCE</scope>
</reference>
<dbReference type="Proteomes" id="UP000708208">
    <property type="component" value="Unassembled WGS sequence"/>
</dbReference>
<dbReference type="EMBL" id="CAJVCH010565904">
    <property type="protein sequence ID" value="CAG7832591.1"/>
    <property type="molecule type" value="Genomic_DNA"/>
</dbReference>
<dbReference type="Pfam" id="PF13855">
    <property type="entry name" value="LRR_8"/>
    <property type="match status" value="3"/>
</dbReference>
<dbReference type="SMART" id="SM00082">
    <property type="entry name" value="LRRCT"/>
    <property type="match status" value="1"/>
</dbReference>
<keyword evidence="7" id="KW-1185">Reference proteome</keyword>
<feature type="transmembrane region" description="Helical" evidence="4">
    <location>
        <begin position="450"/>
        <end position="475"/>
    </location>
</feature>
<dbReference type="PANTHER" id="PTHR24369">
    <property type="entry name" value="ANTIGEN BSP, PUTATIVE-RELATED"/>
    <property type="match status" value="1"/>
</dbReference>
<name>A0A8J2Q3Z6_9HEXA</name>
<evidence type="ECO:0000256" key="4">
    <source>
        <dbReference type="SAM" id="Phobius"/>
    </source>
</evidence>
<dbReference type="SMART" id="SM00369">
    <property type="entry name" value="LRR_TYP"/>
    <property type="match status" value="7"/>
</dbReference>
<keyword evidence="1" id="KW-0433">Leucine-rich repeat</keyword>
<dbReference type="InterPro" id="IPR001611">
    <property type="entry name" value="Leu-rich_rpt"/>
</dbReference>
<comment type="caution">
    <text evidence="6">The sequence shown here is derived from an EMBL/GenBank/DDBJ whole genome shotgun (WGS) entry which is preliminary data.</text>
</comment>
<gene>
    <name evidence="6" type="ORF">AFUS01_LOCUS42271</name>
</gene>
<dbReference type="GO" id="GO:0005886">
    <property type="term" value="C:plasma membrane"/>
    <property type="evidence" value="ECO:0007669"/>
    <property type="project" value="TreeGrafter"/>
</dbReference>
<keyword evidence="4" id="KW-0472">Membrane</keyword>
<dbReference type="InterPro" id="IPR000483">
    <property type="entry name" value="Cys-rich_flank_reg_C"/>
</dbReference>
<dbReference type="InterPro" id="IPR003591">
    <property type="entry name" value="Leu-rich_rpt_typical-subtyp"/>
</dbReference>